<sequence length="31" mass="3736">MTTGTNISGRVGRWQEAKRNFLRYFDRLQSF</sequence>
<name>A0A192C6T5_ECO25</name>
<evidence type="ECO:0000313" key="2">
    <source>
        <dbReference type="Proteomes" id="UP000183316"/>
    </source>
</evidence>
<accession>A0A192C6T5</accession>
<dbReference type="Proteomes" id="UP000183316">
    <property type="component" value="Chromosome"/>
</dbReference>
<dbReference type="EMBL" id="CP015085">
    <property type="protein sequence ID" value="ANK01615.1"/>
    <property type="molecule type" value="Genomic_DNA"/>
</dbReference>
<dbReference type="AlphaFoldDB" id="A0A192C6T5"/>
<gene>
    <name evidence="1" type="ORF">WLH_00354</name>
</gene>
<organism evidence="1 2">
    <name type="scientific">Escherichia coli O25b:H4</name>
    <dbReference type="NCBI Taxonomy" id="941280"/>
    <lineage>
        <taxon>Bacteria</taxon>
        <taxon>Pseudomonadati</taxon>
        <taxon>Pseudomonadota</taxon>
        <taxon>Gammaproteobacteria</taxon>
        <taxon>Enterobacterales</taxon>
        <taxon>Enterobacteriaceae</taxon>
        <taxon>Escherichia</taxon>
    </lineage>
</organism>
<evidence type="ECO:0000313" key="1">
    <source>
        <dbReference type="EMBL" id="ANK01615.1"/>
    </source>
</evidence>
<reference evidence="1 2" key="1">
    <citation type="submission" date="2016-03" db="EMBL/GenBank/DDBJ databases">
        <title>Genome Sequence and Comparative Pathogenic Determinants of Uropathogenic Escherichia coli O25b:H4, a Clinical Isolate from Saudi Arabia.</title>
        <authorList>
            <person name="Alyamani E.A.J."/>
            <person name="Khiyami M.A."/>
            <person name="Booq R.Y."/>
            <person name="Bahwerth F.S."/>
            <person name="Vaisvil B."/>
            <person name="Schmitt D.P."/>
            <person name="Kapatral V."/>
        </authorList>
    </citation>
    <scope>NUCLEOTIDE SEQUENCE [LARGE SCALE GENOMIC DNA]</scope>
    <source>
        <strain evidence="1 2">O25b:H4</strain>
    </source>
</reference>
<protein>
    <submittedName>
        <fullName evidence="1">Uncharacterized protein</fullName>
    </submittedName>
</protein>
<proteinExistence type="predicted"/>